<feature type="transmembrane region" description="Helical" evidence="1">
    <location>
        <begin position="12"/>
        <end position="29"/>
    </location>
</feature>
<feature type="transmembrane region" description="Helical" evidence="1">
    <location>
        <begin position="88"/>
        <end position="108"/>
    </location>
</feature>
<dbReference type="Proteomes" id="UP001300261">
    <property type="component" value="Unassembled WGS sequence"/>
</dbReference>
<organism evidence="2 3">
    <name type="scientific">Roseibium salinum</name>
    <dbReference type="NCBI Taxonomy" id="1604349"/>
    <lineage>
        <taxon>Bacteria</taxon>
        <taxon>Pseudomonadati</taxon>
        <taxon>Pseudomonadota</taxon>
        <taxon>Alphaproteobacteria</taxon>
        <taxon>Hyphomicrobiales</taxon>
        <taxon>Stappiaceae</taxon>
        <taxon>Roseibium</taxon>
    </lineage>
</organism>
<evidence type="ECO:0000313" key="3">
    <source>
        <dbReference type="Proteomes" id="UP001300261"/>
    </source>
</evidence>
<dbReference type="RefSeq" id="WP_265966731.1">
    <property type="nucleotide sequence ID" value="NZ_JAPEVI010000003.1"/>
</dbReference>
<sequence length="163" mass="18012">MKRLIFISELSVVAGLLLLTAFFGVRLWIGLDPSSPLAWRAFLEMPDVIREPANLFYYGTGLPVAYCAAFFALATGVGIALMRATNHLRLRLVFFNAAVLAFCIGYGLEFFQLPVMPGSINETIASVIIGLRQFEPVQTIFLALLTVSLMNSHKDILYALAHK</sequence>
<accession>A0ABT3R9C7</accession>
<reference evidence="2 3" key="1">
    <citation type="journal article" date="2016" name="Int. J. Syst. Evol. Microbiol.">
        <title>Labrenzia salina sp. nov., isolated from the rhizosphere of the halophyte Arthrocnemum macrostachyum.</title>
        <authorList>
            <person name="Camacho M."/>
            <person name="Redondo-Gomez S."/>
            <person name="Rodriguez-Llorente I."/>
            <person name="Rohde M."/>
            <person name="Sproer C."/>
            <person name="Schumann P."/>
            <person name="Klenk H.P."/>
            <person name="Montero-Calasanz M.D.C."/>
        </authorList>
    </citation>
    <scope>NUCLEOTIDE SEQUENCE [LARGE SCALE GENOMIC DNA]</scope>
    <source>
        <strain evidence="2 3">DSM 29163</strain>
    </source>
</reference>
<keyword evidence="1" id="KW-0472">Membrane</keyword>
<proteinExistence type="predicted"/>
<keyword evidence="3" id="KW-1185">Reference proteome</keyword>
<evidence type="ECO:0000313" key="2">
    <source>
        <dbReference type="EMBL" id="MCX2725645.1"/>
    </source>
</evidence>
<dbReference type="EMBL" id="JAPEVI010000003">
    <property type="protein sequence ID" value="MCX2725645.1"/>
    <property type="molecule type" value="Genomic_DNA"/>
</dbReference>
<keyword evidence="1" id="KW-0812">Transmembrane</keyword>
<name>A0ABT3R9C7_9HYPH</name>
<feature type="transmembrane region" description="Helical" evidence="1">
    <location>
        <begin position="55"/>
        <end position="81"/>
    </location>
</feature>
<gene>
    <name evidence="2" type="ORF">ON753_25355</name>
</gene>
<keyword evidence="1" id="KW-1133">Transmembrane helix</keyword>
<protein>
    <submittedName>
        <fullName evidence="2">Uncharacterized protein</fullName>
    </submittedName>
</protein>
<comment type="caution">
    <text evidence="2">The sequence shown here is derived from an EMBL/GenBank/DDBJ whole genome shotgun (WGS) entry which is preliminary data.</text>
</comment>
<evidence type="ECO:0000256" key="1">
    <source>
        <dbReference type="SAM" id="Phobius"/>
    </source>
</evidence>